<proteinExistence type="predicted"/>
<gene>
    <name evidence="2" type="ORF">KDA82_11055</name>
</gene>
<dbReference type="EMBL" id="JAGSMN010000222">
    <property type="protein sequence ID" value="MBR7673547.1"/>
    <property type="molecule type" value="Genomic_DNA"/>
</dbReference>
<sequence length="92" mass="10124">MRAYEDGAAGEGADTDEGPAFQISNEFATIRLRKVHTRNGERVEIVAPRRGLRILLDAVELESLTWQTPETFSGFLRASIGRDGSGDESRMA</sequence>
<evidence type="ECO:0000313" key="2">
    <source>
        <dbReference type="EMBL" id="MBR7673547.1"/>
    </source>
</evidence>
<keyword evidence="3" id="KW-1185">Reference proteome</keyword>
<name>A0A8T4IUJ6_9ACTN</name>
<organism evidence="2 3">
    <name type="scientific">Streptomyces daliensis</name>
    <dbReference type="NCBI Taxonomy" id="299421"/>
    <lineage>
        <taxon>Bacteria</taxon>
        <taxon>Bacillati</taxon>
        <taxon>Actinomycetota</taxon>
        <taxon>Actinomycetes</taxon>
        <taxon>Kitasatosporales</taxon>
        <taxon>Streptomycetaceae</taxon>
        <taxon>Streptomyces</taxon>
    </lineage>
</organism>
<dbReference type="Proteomes" id="UP000675554">
    <property type="component" value="Unassembled WGS sequence"/>
</dbReference>
<evidence type="ECO:0000256" key="1">
    <source>
        <dbReference type="SAM" id="MobiDB-lite"/>
    </source>
</evidence>
<reference evidence="2" key="1">
    <citation type="submission" date="2021-04" db="EMBL/GenBank/DDBJ databases">
        <title>Sequencing of actinobacteria type strains.</title>
        <authorList>
            <person name="Nguyen G.-S."/>
            <person name="Wentzel A."/>
        </authorList>
    </citation>
    <scope>NUCLEOTIDE SEQUENCE</scope>
    <source>
        <strain evidence="2">DSM 42095</strain>
    </source>
</reference>
<protein>
    <submittedName>
        <fullName evidence="2">Dihydrodiol dehydrogenase</fullName>
    </submittedName>
</protein>
<comment type="caution">
    <text evidence="2">The sequence shown here is derived from an EMBL/GenBank/DDBJ whole genome shotgun (WGS) entry which is preliminary data.</text>
</comment>
<dbReference type="AlphaFoldDB" id="A0A8T4IUJ6"/>
<feature type="region of interest" description="Disordered" evidence="1">
    <location>
        <begin position="1"/>
        <end position="20"/>
    </location>
</feature>
<accession>A0A8T4IUJ6</accession>
<evidence type="ECO:0000313" key="3">
    <source>
        <dbReference type="Proteomes" id="UP000675554"/>
    </source>
</evidence>